<protein>
    <submittedName>
        <fullName evidence="2">DUF2927 domain-containing protein</fullName>
    </submittedName>
</protein>
<evidence type="ECO:0000256" key="1">
    <source>
        <dbReference type="SAM" id="SignalP"/>
    </source>
</evidence>
<organism evidence="2 3">
    <name type="scientific">Pararhodobacter zhoushanensis</name>
    <dbReference type="NCBI Taxonomy" id="2479545"/>
    <lineage>
        <taxon>Bacteria</taxon>
        <taxon>Pseudomonadati</taxon>
        <taxon>Pseudomonadota</taxon>
        <taxon>Alphaproteobacteria</taxon>
        <taxon>Rhodobacterales</taxon>
        <taxon>Paracoccaceae</taxon>
        <taxon>Pararhodobacter</taxon>
    </lineage>
</organism>
<feature type="signal peptide" evidence="1">
    <location>
        <begin position="1"/>
        <end position="23"/>
    </location>
</feature>
<dbReference type="Pfam" id="PF11150">
    <property type="entry name" value="DUF2927"/>
    <property type="match status" value="1"/>
</dbReference>
<feature type="chain" id="PRO_5045760267" evidence="1">
    <location>
        <begin position="24"/>
        <end position="459"/>
    </location>
</feature>
<keyword evidence="3" id="KW-1185">Reference proteome</keyword>
<dbReference type="EMBL" id="JAPDFL010000001">
    <property type="protein sequence ID" value="MCW1933640.1"/>
    <property type="molecule type" value="Genomic_DNA"/>
</dbReference>
<keyword evidence="1" id="KW-0732">Signal</keyword>
<dbReference type="InterPro" id="IPR021323">
    <property type="entry name" value="DUF2927"/>
</dbReference>
<dbReference type="Proteomes" id="UP001208938">
    <property type="component" value="Unassembled WGS sequence"/>
</dbReference>
<comment type="caution">
    <text evidence="2">The sequence shown here is derived from an EMBL/GenBank/DDBJ whole genome shotgun (WGS) entry which is preliminary data.</text>
</comment>
<reference evidence="2 3" key="1">
    <citation type="submission" date="2022-10" db="EMBL/GenBank/DDBJ databases">
        <title>Pararhodobacter sp. nov., isolated from marine algae.</title>
        <authorList>
            <person name="Choi B.J."/>
            <person name="Kim J.M."/>
            <person name="Lee J.K."/>
            <person name="Choi D.G."/>
            <person name="Jeon C.O."/>
        </authorList>
    </citation>
    <scope>NUCLEOTIDE SEQUENCE [LARGE SCALE GENOMIC DNA]</scope>
    <source>
        <strain evidence="2 3">ZQ420</strain>
    </source>
</reference>
<sequence length="459" mass="49476">MRSHLLALSLVALAACTPTSEVARLQAVPPATTALAIYRPGAARPLPPSRPNAEMARDFIELGFAMESGRAIPAFSRFEGPVTIVTRGAVPATAIPDLDHLISRLRAEAGINVSRADEAAEGANLITVEFLPRRQMQAVVPAAACFVVPNVSTWQDFVANRRSAAIDWTRVVTRTRAAVFIPDDTTPQEIRDCLHEEIGQAFGPLNDLFRLSDSIFNDDNFQTTLTGFDMLLLRVWYAPELQPGMTRDQVSARLPTLFNRLNPAGRGSAGAIAGITPRAWQLAVEQALSSDGGLGQRRAGAERALEMARAQGWTDARYALSLMLNARLAPRTQGESALDSLLDAASIYRRSPGGEVHAAHIDMHLAVQALATGQTQLALDLTAQAMPLAERTENAAFLASLGFIRAEALAQAGRENEAERLRLDSMPAARYGFGSEDAARARMEEIARIGGAAQRLARL</sequence>
<accession>A0ABT3H1N7</accession>
<proteinExistence type="predicted"/>
<dbReference type="RefSeq" id="WP_264506522.1">
    <property type="nucleotide sequence ID" value="NZ_JAPDFL010000001.1"/>
</dbReference>
<evidence type="ECO:0000313" key="3">
    <source>
        <dbReference type="Proteomes" id="UP001208938"/>
    </source>
</evidence>
<evidence type="ECO:0000313" key="2">
    <source>
        <dbReference type="EMBL" id="MCW1933640.1"/>
    </source>
</evidence>
<dbReference type="PROSITE" id="PS51257">
    <property type="entry name" value="PROKAR_LIPOPROTEIN"/>
    <property type="match status" value="1"/>
</dbReference>
<name>A0ABT3H1N7_9RHOB</name>
<gene>
    <name evidence="2" type="ORF">OKW52_15590</name>
</gene>